<dbReference type="InterPro" id="IPR056124">
    <property type="entry name" value="DUF7707"/>
</dbReference>
<dbReference type="InParanoid" id="A0A2N3NDM6"/>
<accession>A0A2N3NDM6</accession>
<gene>
    <name evidence="4" type="ORF">jhhlp_002276</name>
</gene>
<dbReference type="OrthoDB" id="2121879at2759"/>
<evidence type="ECO:0000256" key="2">
    <source>
        <dbReference type="SAM" id="SignalP"/>
    </source>
</evidence>
<dbReference type="PANTHER" id="PTHR38118:SF3">
    <property type="entry name" value="ANCHORED CELL WALL PROTEIN 11"/>
    <property type="match status" value="1"/>
</dbReference>
<dbReference type="Proteomes" id="UP000233524">
    <property type="component" value="Unassembled WGS sequence"/>
</dbReference>
<evidence type="ECO:0000313" key="5">
    <source>
        <dbReference type="Proteomes" id="UP000233524"/>
    </source>
</evidence>
<feature type="domain" description="DUF7707" evidence="3">
    <location>
        <begin position="24"/>
        <end position="123"/>
    </location>
</feature>
<evidence type="ECO:0000256" key="1">
    <source>
        <dbReference type="SAM" id="MobiDB-lite"/>
    </source>
</evidence>
<keyword evidence="5" id="KW-1185">Reference proteome</keyword>
<dbReference type="EMBL" id="NLAX01000008">
    <property type="protein sequence ID" value="PKS10523.1"/>
    <property type="molecule type" value="Genomic_DNA"/>
</dbReference>
<evidence type="ECO:0000259" key="3">
    <source>
        <dbReference type="Pfam" id="PF24808"/>
    </source>
</evidence>
<dbReference type="Pfam" id="PF24808">
    <property type="entry name" value="DUF7707"/>
    <property type="match status" value="1"/>
</dbReference>
<feature type="signal peptide" evidence="2">
    <location>
        <begin position="1"/>
        <end position="17"/>
    </location>
</feature>
<sequence length="189" mass="19515">MRSIFAVAVAAVGLVSAANITDFNIDPQSVDLPERGAWCMGERNTCDTLCPGSPKENTCDIETLNYSCTCNNGTEPGLKYYSSSLYSFVCQEAFKQCTDKNAGNPVELPKCKDEIQAKCGTLDATKLATATDDASSTPTETGASTSSTDASSENSDTNNSGSNDESGASAVLLGSGAAAAAMGMLAFLL</sequence>
<reference evidence="4 5" key="1">
    <citation type="journal article" date="2017" name="G3 (Bethesda)">
        <title>First Draft Genome Sequence of the Pathogenic Fungus Lomentospora prolificans (Formerly Scedosporium prolificans).</title>
        <authorList>
            <person name="Luo R."/>
            <person name="Zimin A."/>
            <person name="Workman R."/>
            <person name="Fan Y."/>
            <person name="Pertea G."/>
            <person name="Grossman N."/>
            <person name="Wear M.P."/>
            <person name="Jia B."/>
            <person name="Miller H."/>
            <person name="Casadevall A."/>
            <person name="Timp W."/>
            <person name="Zhang S.X."/>
            <person name="Salzberg S.L."/>
        </authorList>
    </citation>
    <scope>NUCLEOTIDE SEQUENCE [LARGE SCALE GENOMIC DNA]</scope>
    <source>
        <strain evidence="4 5">JHH-5317</strain>
    </source>
</reference>
<feature type="chain" id="PRO_5014943608" description="DUF7707 domain-containing protein" evidence="2">
    <location>
        <begin position="18"/>
        <end position="189"/>
    </location>
</feature>
<protein>
    <recommendedName>
        <fullName evidence="3">DUF7707 domain-containing protein</fullName>
    </recommendedName>
</protein>
<evidence type="ECO:0000313" key="4">
    <source>
        <dbReference type="EMBL" id="PKS10523.1"/>
    </source>
</evidence>
<name>A0A2N3NDM6_9PEZI</name>
<keyword evidence="2" id="KW-0732">Signal</keyword>
<comment type="caution">
    <text evidence="4">The sequence shown here is derived from an EMBL/GenBank/DDBJ whole genome shotgun (WGS) entry which is preliminary data.</text>
</comment>
<proteinExistence type="predicted"/>
<organism evidence="4 5">
    <name type="scientific">Lomentospora prolificans</name>
    <dbReference type="NCBI Taxonomy" id="41688"/>
    <lineage>
        <taxon>Eukaryota</taxon>
        <taxon>Fungi</taxon>
        <taxon>Dikarya</taxon>
        <taxon>Ascomycota</taxon>
        <taxon>Pezizomycotina</taxon>
        <taxon>Sordariomycetes</taxon>
        <taxon>Hypocreomycetidae</taxon>
        <taxon>Microascales</taxon>
        <taxon>Microascaceae</taxon>
        <taxon>Lomentospora</taxon>
    </lineage>
</organism>
<dbReference type="AlphaFoldDB" id="A0A2N3NDM6"/>
<dbReference type="PANTHER" id="PTHR38118">
    <property type="entry name" value="ANCHORED CELL WALL PROTEIN 11-RELATED"/>
    <property type="match status" value="1"/>
</dbReference>
<dbReference type="VEuPathDB" id="FungiDB:jhhlp_002276"/>
<feature type="region of interest" description="Disordered" evidence="1">
    <location>
        <begin position="130"/>
        <end position="166"/>
    </location>
</feature>